<proteinExistence type="predicted"/>
<organism evidence="2 3">
    <name type="scientific">Marivita hallyeonensis</name>
    <dbReference type="NCBI Taxonomy" id="996342"/>
    <lineage>
        <taxon>Bacteria</taxon>
        <taxon>Pseudomonadati</taxon>
        <taxon>Pseudomonadota</taxon>
        <taxon>Alphaproteobacteria</taxon>
        <taxon>Rhodobacterales</taxon>
        <taxon>Roseobacteraceae</taxon>
        <taxon>Marivita</taxon>
    </lineage>
</organism>
<dbReference type="STRING" id="996342.SAMN05443551_3994"/>
<evidence type="ECO:0008006" key="4">
    <source>
        <dbReference type="Google" id="ProtNLM"/>
    </source>
</evidence>
<dbReference type="Proteomes" id="UP000184221">
    <property type="component" value="Unassembled WGS sequence"/>
</dbReference>
<evidence type="ECO:0000313" key="3">
    <source>
        <dbReference type="Proteomes" id="UP000184221"/>
    </source>
</evidence>
<evidence type="ECO:0000256" key="1">
    <source>
        <dbReference type="SAM" id="Phobius"/>
    </source>
</evidence>
<dbReference type="InterPro" id="IPR046052">
    <property type="entry name" value="DUF6010"/>
</dbReference>
<keyword evidence="1" id="KW-0472">Membrane</keyword>
<feature type="transmembrane region" description="Helical" evidence="1">
    <location>
        <begin position="113"/>
        <end position="135"/>
    </location>
</feature>
<evidence type="ECO:0000313" key="2">
    <source>
        <dbReference type="EMBL" id="SHI00416.1"/>
    </source>
</evidence>
<keyword evidence="1" id="KW-1133">Transmembrane helix</keyword>
<feature type="transmembrane region" description="Helical" evidence="1">
    <location>
        <begin position="84"/>
        <end position="101"/>
    </location>
</feature>
<dbReference type="Pfam" id="PF19473">
    <property type="entry name" value="DUF6010"/>
    <property type="match status" value="1"/>
</dbReference>
<dbReference type="EMBL" id="FQXC01000007">
    <property type="protein sequence ID" value="SHI00416.1"/>
    <property type="molecule type" value="Genomic_DNA"/>
</dbReference>
<protein>
    <recommendedName>
        <fullName evidence="4">DUF3429 domain-containing protein</fullName>
    </recommendedName>
</protein>
<accession>A0A1M5XKZ7</accession>
<dbReference type="RefSeq" id="WP_072779854.1">
    <property type="nucleotide sequence ID" value="NZ_FQXC01000007.1"/>
</dbReference>
<reference evidence="2 3" key="1">
    <citation type="submission" date="2016-11" db="EMBL/GenBank/DDBJ databases">
        <authorList>
            <person name="Jaros S."/>
            <person name="Januszkiewicz K."/>
            <person name="Wedrychowicz H."/>
        </authorList>
    </citation>
    <scope>NUCLEOTIDE SEQUENCE [LARGE SCALE GENOMIC DNA]</scope>
    <source>
        <strain evidence="2 3">DSM 29431</strain>
    </source>
</reference>
<keyword evidence="3" id="KW-1185">Reference proteome</keyword>
<gene>
    <name evidence="2" type="ORF">SAMN05443551_3994</name>
</gene>
<dbReference type="OrthoDB" id="673341at2"/>
<name>A0A1M5XKZ7_9RHOB</name>
<feature type="transmembrane region" description="Helical" evidence="1">
    <location>
        <begin position="36"/>
        <end position="55"/>
    </location>
</feature>
<keyword evidence="1" id="KW-0812">Transmembrane</keyword>
<dbReference type="AlphaFoldDB" id="A0A1M5XKZ7"/>
<feature type="transmembrane region" description="Helical" evidence="1">
    <location>
        <begin position="7"/>
        <end position="30"/>
    </location>
</feature>
<sequence length="138" mass="15163">MTVPSHIFARVPLTSGFLFGVLPLPIHVFLPVVLSYQLAAITLVLIAGIYIGYAFKDGRPQTILLEFSVALAFATAAWLGLNGYPYVIAAALAAHGLWDLLHHNLVKTDVPRWFIPFCVICDWIMATGLILIWGFQGI</sequence>